<dbReference type="SUPFAM" id="SSF52172">
    <property type="entry name" value="CheY-like"/>
    <property type="match status" value="1"/>
</dbReference>
<evidence type="ECO:0000313" key="5">
    <source>
        <dbReference type="Proteomes" id="UP000036958"/>
    </source>
</evidence>
<feature type="domain" description="Response regulatory" evidence="2">
    <location>
        <begin position="7"/>
        <end position="118"/>
    </location>
</feature>
<dbReference type="InterPro" id="IPR046947">
    <property type="entry name" value="LytR-like"/>
</dbReference>
<dbReference type="SMART" id="SM00850">
    <property type="entry name" value="LytTR"/>
    <property type="match status" value="1"/>
</dbReference>
<comment type="caution">
    <text evidence="4">The sequence shown here is derived from an EMBL/GenBank/DDBJ whole genome shotgun (WGS) entry which is preliminary data.</text>
</comment>
<dbReference type="GO" id="GO:0000156">
    <property type="term" value="F:phosphorelay response regulator activity"/>
    <property type="evidence" value="ECO:0007669"/>
    <property type="project" value="InterPro"/>
</dbReference>
<name>A0A0L8V1Z0_9BACT</name>
<dbReference type="InterPro" id="IPR011006">
    <property type="entry name" value="CheY-like_superfamily"/>
</dbReference>
<accession>A0A0L8V1Z0</accession>
<dbReference type="PANTHER" id="PTHR37299">
    <property type="entry name" value="TRANSCRIPTIONAL REGULATOR-RELATED"/>
    <property type="match status" value="1"/>
</dbReference>
<feature type="domain" description="HTH LytTR-type" evidence="3">
    <location>
        <begin position="140"/>
        <end position="238"/>
    </location>
</feature>
<dbReference type="InterPro" id="IPR001789">
    <property type="entry name" value="Sig_transdc_resp-reg_receiver"/>
</dbReference>
<dbReference type="PROSITE" id="PS50110">
    <property type="entry name" value="RESPONSE_REGULATORY"/>
    <property type="match status" value="1"/>
</dbReference>
<dbReference type="OrthoDB" id="1490554at2"/>
<organism evidence="4 5">
    <name type="scientific">Sunxiuqinia dokdonensis</name>
    <dbReference type="NCBI Taxonomy" id="1409788"/>
    <lineage>
        <taxon>Bacteria</taxon>
        <taxon>Pseudomonadati</taxon>
        <taxon>Bacteroidota</taxon>
        <taxon>Bacteroidia</taxon>
        <taxon>Marinilabiliales</taxon>
        <taxon>Prolixibacteraceae</taxon>
        <taxon>Sunxiuqinia</taxon>
    </lineage>
</organism>
<dbReference type="Gene3D" id="3.40.50.2300">
    <property type="match status" value="1"/>
</dbReference>
<keyword evidence="1" id="KW-0597">Phosphoprotein</keyword>
<proteinExistence type="predicted"/>
<dbReference type="FunFam" id="3.40.50.2300:FF:000051">
    <property type="entry name" value="Two-component response regulator yehT"/>
    <property type="match status" value="1"/>
</dbReference>
<gene>
    <name evidence="4" type="ORF">NC99_46870</name>
</gene>
<dbReference type="InterPro" id="IPR007492">
    <property type="entry name" value="LytTR_DNA-bd_dom"/>
</dbReference>
<dbReference type="Gene3D" id="2.40.50.1020">
    <property type="entry name" value="LytTr DNA-binding domain"/>
    <property type="match status" value="1"/>
</dbReference>
<dbReference type="PANTHER" id="PTHR37299:SF1">
    <property type="entry name" value="STAGE 0 SPORULATION PROTEIN A HOMOLOG"/>
    <property type="match status" value="1"/>
</dbReference>
<evidence type="ECO:0000256" key="1">
    <source>
        <dbReference type="PROSITE-ProRule" id="PRU00169"/>
    </source>
</evidence>
<evidence type="ECO:0000313" key="4">
    <source>
        <dbReference type="EMBL" id="KOH42520.1"/>
    </source>
</evidence>
<protein>
    <submittedName>
        <fullName evidence="4">Chemotaxis protein CheY</fullName>
    </submittedName>
</protein>
<evidence type="ECO:0000259" key="3">
    <source>
        <dbReference type="PROSITE" id="PS50930"/>
    </source>
</evidence>
<sequence>MDKLNYNCLIVDDEPIAIRVIKNHLSEFKNLRLVGECNHAIEAIEVLSKTKVDLLFLDIQMPQITGVEFLKNLNHPPKVIFTTAYRDYAIEAFELDVIDYLLKPISLLRFSKAINRFYQRVNETASSVTDLTQNLPADHLFVKADKKLHKVSFNELVYLESYGDYVLVHTEKGKITVKERISHLEEQLPQNRFLRVHRSYIISIDKVSSLLPGLVELGTHKVPIGRSYKAEVDKRIARQ</sequence>
<feature type="modified residue" description="4-aspartylphosphate" evidence="1">
    <location>
        <position position="58"/>
    </location>
</feature>
<dbReference type="PROSITE" id="PS50930">
    <property type="entry name" value="HTH_LYTTR"/>
    <property type="match status" value="1"/>
</dbReference>
<dbReference type="GO" id="GO:0003677">
    <property type="term" value="F:DNA binding"/>
    <property type="evidence" value="ECO:0007669"/>
    <property type="project" value="InterPro"/>
</dbReference>
<dbReference type="SMART" id="SM00448">
    <property type="entry name" value="REC"/>
    <property type="match status" value="1"/>
</dbReference>
<dbReference type="Pfam" id="PF00072">
    <property type="entry name" value="Response_reg"/>
    <property type="match status" value="1"/>
</dbReference>
<keyword evidence="5" id="KW-1185">Reference proteome</keyword>
<dbReference type="EMBL" id="LGIA01000225">
    <property type="protein sequence ID" value="KOH42520.1"/>
    <property type="molecule type" value="Genomic_DNA"/>
</dbReference>
<evidence type="ECO:0000259" key="2">
    <source>
        <dbReference type="PROSITE" id="PS50110"/>
    </source>
</evidence>
<dbReference type="Proteomes" id="UP000036958">
    <property type="component" value="Unassembled WGS sequence"/>
</dbReference>
<reference evidence="5" key="1">
    <citation type="submission" date="2015-07" db="EMBL/GenBank/DDBJ databases">
        <title>Genome sequencing of Sunxiuqinia dokdonensis strain SK.</title>
        <authorList>
            <person name="Ahn S."/>
            <person name="Kim B.-C."/>
        </authorList>
    </citation>
    <scope>NUCLEOTIDE SEQUENCE [LARGE SCALE GENOMIC DNA]</scope>
    <source>
        <strain evidence="5">SK</strain>
    </source>
</reference>
<dbReference type="Pfam" id="PF04397">
    <property type="entry name" value="LytTR"/>
    <property type="match status" value="1"/>
</dbReference>
<dbReference type="RefSeq" id="WP_053189104.1">
    <property type="nucleotide sequence ID" value="NZ_LGIA01000225.1"/>
</dbReference>
<dbReference type="AlphaFoldDB" id="A0A0L8V1Z0"/>
<dbReference type="STRING" id="1409788.NC99_46870"/>